<evidence type="ECO:0000313" key="1">
    <source>
        <dbReference type="EMBL" id="ADO48125.1"/>
    </source>
</evidence>
<evidence type="ECO:0000313" key="2">
    <source>
        <dbReference type="Proteomes" id="UP000006872"/>
    </source>
</evidence>
<evidence type="ECO:0008006" key="3">
    <source>
        <dbReference type="Google" id="ProtNLM"/>
    </source>
</evidence>
<dbReference type="STRING" id="701347.Entcl_1869"/>
<dbReference type="EMBL" id="CP002272">
    <property type="protein sequence ID" value="ADO48125.1"/>
    <property type="molecule type" value="Genomic_DNA"/>
</dbReference>
<dbReference type="HOGENOM" id="CLU_183033_0_0_6"/>
<reference evidence="1 2" key="2">
    <citation type="journal article" date="2011" name="Stand. Genomic Sci.">
        <title>Complete genome sequence of 'Enterobacter lignolyticus' SCF1.</title>
        <authorList>
            <person name="Deangelis K.M."/>
            <person name="D'Haeseleer P."/>
            <person name="Chivian D."/>
            <person name="Fortney J.L."/>
            <person name="Khudyakov J."/>
            <person name="Simmons B."/>
            <person name="Woo H."/>
            <person name="Arkin A.P."/>
            <person name="Davenport K.W."/>
            <person name="Goodwin L."/>
            <person name="Chen A."/>
            <person name="Ivanova N."/>
            <person name="Kyrpides N.C."/>
            <person name="Mavromatis K."/>
            <person name="Woyke T."/>
            <person name="Hazen T.C."/>
        </authorList>
    </citation>
    <scope>NUCLEOTIDE SEQUENCE [LARGE SCALE GENOMIC DNA]</scope>
    <source>
        <strain evidence="1 2">SCF1</strain>
    </source>
</reference>
<proteinExistence type="predicted"/>
<dbReference type="SUPFAM" id="SSF69279">
    <property type="entry name" value="Phage tail proteins"/>
    <property type="match status" value="1"/>
</dbReference>
<name>E3G2U4_ENTLS</name>
<accession>E3G2U4</accession>
<dbReference type="Pfam" id="PF13856">
    <property type="entry name" value="Gifsy-2"/>
    <property type="match status" value="1"/>
</dbReference>
<dbReference type="eggNOG" id="ENOG5032ZMD">
    <property type="taxonomic scope" value="Bacteria"/>
</dbReference>
<dbReference type="Gene3D" id="2.40.10.210">
    <property type="entry name" value="Phage tail proteins (gpFII-like)"/>
    <property type="match status" value="1"/>
</dbReference>
<gene>
    <name evidence="1" type="ordered locus">Entcl_1869</name>
</gene>
<dbReference type="InterPro" id="IPR025601">
    <property type="entry name" value="ATP-bd_sugar_transptr-like"/>
</dbReference>
<organism evidence="1 2">
    <name type="scientific">Enterobacter lignolyticus (strain SCF1)</name>
    <dbReference type="NCBI Taxonomy" id="701347"/>
    <lineage>
        <taxon>Bacteria</taxon>
        <taxon>Pseudomonadati</taxon>
        <taxon>Pseudomonadota</taxon>
        <taxon>Gammaproteobacteria</taxon>
        <taxon>Enterobacterales</taxon>
        <taxon>Enterobacteriaceae</taxon>
        <taxon>Pluralibacter</taxon>
    </lineage>
</organism>
<sequence>MANPFDRIASRMDAATIRKMGKVAIINGQQVDVVPAELLEEMGPLSGTGRSLVVFTAGYQPRRTDVVEYDGENFTLTRHERFNGKPRIFIE</sequence>
<dbReference type="AlphaFoldDB" id="E3G2U4"/>
<protein>
    <recommendedName>
        <fullName evidence="3">ATP-binding protein</fullName>
    </recommendedName>
</protein>
<dbReference type="KEGG" id="esc:Entcl_1869"/>
<dbReference type="Proteomes" id="UP000006872">
    <property type="component" value="Chromosome"/>
</dbReference>
<keyword evidence="2" id="KW-1185">Reference proteome</keyword>
<reference evidence="2" key="1">
    <citation type="submission" date="2010-10" db="EMBL/GenBank/DDBJ databases">
        <title>Complete sequence of Enterobacter cloacae SCF1.</title>
        <authorList>
            <consortium name="US DOE Joint Genome Institute"/>
            <person name="Lucas S."/>
            <person name="Copeland A."/>
            <person name="Lapidus A."/>
            <person name="Cheng J.-F."/>
            <person name="Bruce D."/>
            <person name="Goodwin L."/>
            <person name="Pitluck S."/>
            <person name="Davenport K."/>
            <person name="Detter J.C."/>
            <person name="Han C."/>
            <person name="Tapia R."/>
            <person name="Land M."/>
            <person name="Hauser L."/>
            <person name="Chang Y.-J."/>
            <person name="Jeffries C."/>
            <person name="Kyrpides N."/>
            <person name="Ivanova N."/>
            <person name="Mikhailova N."/>
            <person name="DeAngelis K."/>
            <person name="Arkin A.P."/>
            <person name="Chivian D."/>
            <person name="Edwards B."/>
            <person name="Woo H."/>
            <person name="Hazen T.C."/>
            <person name="Woyke T."/>
        </authorList>
    </citation>
    <scope>NUCLEOTIDE SEQUENCE [LARGE SCALE GENOMIC DNA]</scope>
    <source>
        <strain evidence="2">SCF1</strain>
    </source>
</reference>
<dbReference type="RefSeq" id="WP_013365866.1">
    <property type="nucleotide sequence ID" value="NC_014618.1"/>
</dbReference>